<dbReference type="GO" id="GO:0006144">
    <property type="term" value="P:purine nucleobase metabolic process"/>
    <property type="evidence" value="ECO:0007669"/>
    <property type="project" value="UniProtKB-KW"/>
</dbReference>
<evidence type="ECO:0000256" key="1">
    <source>
        <dbReference type="ARBA" id="ARBA00022631"/>
    </source>
</evidence>
<dbReference type="InterPro" id="IPR018020">
    <property type="entry name" value="OHCU_decarboxylase"/>
</dbReference>
<dbReference type="Pfam" id="PF09349">
    <property type="entry name" value="OHCU_decarbox"/>
    <property type="match status" value="1"/>
</dbReference>
<feature type="domain" description="Oxo-4-hydroxy-4-carboxy-5-ureidoimidazoline decarboxylase" evidence="2">
    <location>
        <begin position="10"/>
        <end position="55"/>
    </location>
</feature>
<organism evidence="4">
    <name type="scientific">Leptosphaeria maculans (strain JN3 / isolate v23.1.3 / race Av1-4-5-6-7-8)</name>
    <name type="common">Blackleg fungus</name>
    <name type="synonym">Phoma lingam</name>
    <dbReference type="NCBI Taxonomy" id="985895"/>
    <lineage>
        <taxon>Eukaryota</taxon>
        <taxon>Fungi</taxon>
        <taxon>Dikarya</taxon>
        <taxon>Ascomycota</taxon>
        <taxon>Pezizomycotina</taxon>
        <taxon>Dothideomycetes</taxon>
        <taxon>Pleosporomycetidae</taxon>
        <taxon>Pleosporales</taxon>
        <taxon>Pleosporineae</taxon>
        <taxon>Leptosphaeriaceae</taxon>
        <taxon>Plenodomus</taxon>
        <taxon>Plenodomus lingam/Leptosphaeria maculans species complex</taxon>
    </lineage>
</organism>
<reference evidence="4" key="1">
    <citation type="journal article" date="2011" name="Nat. Commun.">
        <title>Effector diversification within compartments of the Leptosphaeria maculans genome affected by Repeat-Induced Point mutations.</title>
        <authorList>
            <person name="Rouxel T."/>
            <person name="Grandaubert J."/>
            <person name="Hane J.K."/>
            <person name="Hoede C."/>
            <person name="van de Wouw A.P."/>
            <person name="Couloux A."/>
            <person name="Dominguez V."/>
            <person name="Anthouard V."/>
            <person name="Bally P."/>
            <person name="Bourras S."/>
            <person name="Cozijnsen A.J."/>
            <person name="Ciuffetti L.M."/>
            <person name="Degrave A."/>
            <person name="Dilmaghani A."/>
            <person name="Duret L."/>
            <person name="Fudal I."/>
            <person name="Goodwin S.B."/>
            <person name="Gout L."/>
            <person name="Glaser N."/>
            <person name="Linglin J."/>
            <person name="Kema G.H.J."/>
            <person name="Lapalu N."/>
            <person name="Lawrence C.B."/>
            <person name="May K."/>
            <person name="Meyer M."/>
            <person name="Ollivier B."/>
            <person name="Poulain J."/>
            <person name="Schoch C.L."/>
            <person name="Simon A."/>
            <person name="Spatafora J.W."/>
            <person name="Stachowiak A."/>
            <person name="Turgeon B.G."/>
            <person name="Tyler B.M."/>
            <person name="Vincent D."/>
            <person name="Weissenbach J."/>
            <person name="Amselem J."/>
            <person name="Quesneville H."/>
            <person name="Oliver R.P."/>
            <person name="Wincker P."/>
            <person name="Balesdent M.-H."/>
            <person name="Howlett B.J."/>
        </authorList>
    </citation>
    <scope>NUCLEOTIDE SEQUENCE [LARGE SCALE GENOMIC DNA]</scope>
    <source>
        <strain evidence="4">JN3 / isolate v23.1.3 / race Av1-4-5-6-7-8</strain>
    </source>
</reference>
<proteinExistence type="predicted"/>
<protein>
    <submittedName>
        <fullName evidence="3">Predicted protein</fullName>
    </submittedName>
</protein>
<dbReference type="HOGENOM" id="CLU_2868085_0_0_1"/>
<dbReference type="Proteomes" id="UP000002668">
    <property type="component" value="Genome"/>
</dbReference>
<dbReference type="OMA" id="TRRDFPV"/>
<dbReference type="SUPFAM" id="SSF158694">
    <property type="entry name" value="UraD-Like"/>
    <property type="match status" value="1"/>
</dbReference>
<keyword evidence="1" id="KW-0659">Purine metabolism</keyword>
<dbReference type="VEuPathDB" id="FungiDB:LEMA_uP107200.1"/>
<evidence type="ECO:0000259" key="2">
    <source>
        <dbReference type="Pfam" id="PF09349"/>
    </source>
</evidence>
<dbReference type="EMBL" id="FP929129">
    <property type="protein sequence ID" value="CBX96455.1"/>
    <property type="molecule type" value="Genomic_DNA"/>
</dbReference>
<dbReference type="OrthoDB" id="5398391at2759"/>
<accession>E4ZZ20</accession>
<keyword evidence="4" id="KW-1185">Reference proteome</keyword>
<gene>
    <name evidence="3" type="ORF">LEMA_uP107200.1</name>
</gene>
<sequence>MLLWRPRRPRFCVFVNARPRSEILDDMRARIARGDIHLERREAIAAMCDIAVDRAGKLQAGDGV</sequence>
<dbReference type="AlphaFoldDB" id="E4ZZ20"/>
<evidence type="ECO:0000313" key="3">
    <source>
        <dbReference type="EMBL" id="CBX96455.1"/>
    </source>
</evidence>
<dbReference type="STRING" id="985895.E4ZZ20"/>
<dbReference type="Gene3D" id="1.10.3330.10">
    <property type="entry name" value="Oxo-4-hydroxy-4-carboxy-5-ureidoimidazoline decarboxylase"/>
    <property type="match status" value="1"/>
</dbReference>
<dbReference type="InParanoid" id="E4ZZ20"/>
<dbReference type="InterPro" id="IPR036778">
    <property type="entry name" value="OHCU_decarboxylase_sf"/>
</dbReference>
<evidence type="ECO:0000313" key="4">
    <source>
        <dbReference type="Proteomes" id="UP000002668"/>
    </source>
</evidence>
<name>E4ZZ20_LEPMJ</name>